<sequence>MARLSLRLRILLLFAAAWAAALLLAGLALWRAGQGGADALVQGAMLAGFGLTGVLTGLWLLFDHNVARPIETLAGALRTGQVPDPEPSRHLADLGPAARDAALARARSDQALTQALDAHAAELAREKASLEAILGDFGAGAVMADARGRRVVFYNASAARLLPGLALDRALDSLLTPGALQSAQVRLAAGAPATDLSCLTAQGVRLTGRLRRIDSMGDGGLLLILRDHAVERPAPRATLEALRRHAATLVPMLDALDGPIPPALAAAIRAEGQGLASTTRTLSQILASDAPVDVAGLDELAAGLTPAAPLPAVGFRAEAAGMNALLLALQSRLQDLGHAPRLAVHPEAGDQMRLALEWTGAPVPIDLLDGWLADAPDPGQPGLTGTEILARHGTGLWPERDGATARLVMPLPLAQGQTAAGGVTYDFALALRGAASSRLADLTCVVFDTETTGLSDHDRIVQIAGLRLARGRLTGERFDTLVHPGRPIPPASTAIHGITDAMVADAPDLTAALTAFRHFCDDSVLIAHNAPFDMGFLRRAEAQTGAHFPNRVLDTVALSAIIWGSSEVHSLDALTERLGIEIPSEARHTAMGDTIATAQAFLRLIPALEAKGITRFEEALAEARRHRRLIADANLRS</sequence>
<dbReference type="InterPro" id="IPR012337">
    <property type="entry name" value="RNaseH-like_sf"/>
</dbReference>
<dbReference type="Proteomes" id="UP001597302">
    <property type="component" value="Unassembled WGS sequence"/>
</dbReference>
<keyword evidence="4" id="KW-0812">Transmembrane</keyword>
<proteinExistence type="predicted"/>
<keyword evidence="4" id="KW-1133">Transmembrane helix</keyword>
<evidence type="ECO:0000256" key="4">
    <source>
        <dbReference type="SAM" id="Phobius"/>
    </source>
</evidence>
<dbReference type="EMBL" id="JBHTOQ010000022">
    <property type="protein sequence ID" value="MFD1481865.1"/>
    <property type="molecule type" value="Genomic_DNA"/>
</dbReference>
<reference evidence="7" key="1">
    <citation type="journal article" date="2019" name="Int. J. Syst. Evol. Microbiol.">
        <title>The Global Catalogue of Microorganisms (GCM) 10K type strain sequencing project: providing services to taxonomists for standard genome sequencing and annotation.</title>
        <authorList>
            <consortium name="The Broad Institute Genomics Platform"/>
            <consortium name="The Broad Institute Genome Sequencing Center for Infectious Disease"/>
            <person name="Wu L."/>
            <person name="Ma J."/>
        </authorList>
    </citation>
    <scope>NUCLEOTIDE SEQUENCE [LARGE SCALE GENOMIC DNA]</scope>
    <source>
        <strain evidence="7">CCM 8875</strain>
    </source>
</reference>
<evidence type="ECO:0000256" key="2">
    <source>
        <dbReference type="ARBA" id="ARBA00025483"/>
    </source>
</evidence>
<accession>A0ABW4DW74</accession>
<dbReference type="RefSeq" id="WP_242679494.1">
    <property type="nucleotide sequence ID" value="NZ_JBHTOQ010000022.1"/>
</dbReference>
<keyword evidence="6" id="KW-0540">Nuclease</keyword>
<dbReference type="PANTHER" id="PTHR30231">
    <property type="entry name" value="DNA POLYMERASE III SUBUNIT EPSILON"/>
    <property type="match status" value="1"/>
</dbReference>
<dbReference type="InterPro" id="IPR036397">
    <property type="entry name" value="RNaseH_sf"/>
</dbReference>
<keyword evidence="6" id="KW-0378">Hydrolase</keyword>
<dbReference type="InterPro" id="IPR006054">
    <property type="entry name" value="DnaQ"/>
</dbReference>
<evidence type="ECO:0000259" key="5">
    <source>
        <dbReference type="SMART" id="SM00479"/>
    </source>
</evidence>
<keyword evidence="6" id="KW-0269">Exonuclease</keyword>
<feature type="domain" description="Exonuclease" evidence="5">
    <location>
        <begin position="443"/>
        <end position="610"/>
    </location>
</feature>
<gene>
    <name evidence="6" type="ORF">ACFQ5P_11225</name>
</gene>
<dbReference type="SMART" id="SM00479">
    <property type="entry name" value="EXOIII"/>
    <property type="match status" value="1"/>
</dbReference>
<dbReference type="SUPFAM" id="SSF53098">
    <property type="entry name" value="Ribonuclease H-like"/>
    <property type="match status" value="1"/>
</dbReference>
<dbReference type="CDD" id="cd06127">
    <property type="entry name" value="DEDDh"/>
    <property type="match status" value="1"/>
</dbReference>
<dbReference type="NCBIfam" id="TIGR00573">
    <property type="entry name" value="dnaq"/>
    <property type="match status" value="1"/>
</dbReference>
<comment type="caution">
    <text evidence="6">The sequence shown here is derived from an EMBL/GenBank/DDBJ whole genome shotgun (WGS) entry which is preliminary data.</text>
</comment>
<comment type="catalytic activity">
    <reaction evidence="3">
        <text>DNA(n) + a 2'-deoxyribonucleoside 5'-triphosphate = DNA(n+1) + diphosphate</text>
        <dbReference type="Rhea" id="RHEA:22508"/>
        <dbReference type="Rhea" id="RHEA-COMP:17339"/>
        <dbReference type="Rhea" id="RHEA-COMP:17340"/>
        <dbReference type="ChEBI" id="CHEBI:33019"/>
        <dbReference type="ChEBI" id="CHEBI:61560"/>
        <dbReference type="ChEBI" id="CHEBI:173112"/>
        <dbReference type="EC" id="2.7.7.7"/>
    </reaction>
</comment>
<dbReference type="Pfam" id="PF00929">
    <property type="entry name" value="RNase_T"/>
    <property type="match status" value="1"/>
</dbReference>
<evidence type="ECO:0000313" key="6">
    <source>
        <dbReference type="EMBL" id="MFD1481865.1"/>
    </source>
</evidence>
<organism evidence="6 7">
    <name type="scientific">Paracoccus nototheniae</name>
    <dbReference type="NCBI Taxonomy" id="2489002"/>
    <lineage>
        <taxon>Bacteria</taxon>
        <taxon>Pseudomonadati</taxon>
        <taxon>Pseudomonadota</taxon>
        <taxon>Alphaproteobacteria</taxon>
        <taxon>Rhodobacterales</taxon>
        <taxon>Paracoccaceae</taxon>
        <taxon>Paracoccus</taxon>
    </lineage>
</organism>
<dbReference type="InterPro" id="IPR013520">
    <property type="entry name" value="Ribonucl_H"/>
</dbReference>
<dbReference type="EC" id="2.7.7.7" evidence="1"/>
<evidence type="ECO:0000313" key="7">
    <source>
        <dbReference type="Proteomes" id="UP001597302"/>
    </source>
</evidence>
<dbReference type="GO" id="GO:0004527">
    <property type="term" value="F:exonuclease activity"/>
    <property type="evidence" value="ECO:0007669"/>
    <property type="project" value="UniProtKB-KW"/>
</dbReference>
<evidence type="ECO:0000256" key="1">
    <source>
        <dbReference type="ARBA" id="ARBA00012417"/>
    </source>
</evidence>
<feature type="transmembrane region" description="Helical" evidence="4">
    <location>
        <begin position="44"/>
        <end position="62"/>
    </location>
</feature>
<dbReference type="PANTHER" id="PTHR30231:SF41">
    <property type="entry name" value="DNA POLYMERASE III SUBUNIT EPSILON"/>
    <property type="match status" value="1"/>
</dbReference>
<protein>
    <recommendedName>
        <fullName evidence="1">DNA-directed DNA polymerase</fullName>
        <ecNumber evidence="1">2.7.7.7</ecNumber>
    </recommendedName>
</protein>
<evidence type="ECO:0000256" key="3">
    <source>
        <dbReference type="ARBA" id="ARBA00049244"/>
    </source>
</evidence>
<comment type="function">
    <text evidence="2">DNA polymerase III is a complex, multichain enzyme responsible for most of the replicative synthesis in bacteria. The epsilon subunit contain the editing function and is a proofreading 3'-5' exonuclease.</text>
</comment>
<keyword evidence="7" id="KW-1185">Reference proteome</keyword>
<dbReference type="Gene3D" id="3.30.420.10">
    <property type="entry name" value="Ribonuclease H-like superfamily/Ribonuclease H"/>
    <property type="match status" value="1"/>
</dbReference>
<name>A0ABW4DW74_9RHOB</name>
<keyword evidence="4" id="KW-0472">Membrane</keyword>